<name>A0A365H5V9_9ACTN</name>
<feature type="region of interest" description="Disordered" evidence="1">
    <location>
        <begin position="183"/>
        <end position="206"/>
    </location>
</feature>
<dbReference type="RefSeq" id="WP_111869164.1">
    <property type="nucleotide sequence ID" value="NZ_QLYX01000008.1"/>
</dbReference>
<dbReference type="OrthoDB" id="2955631at2"/>
<keyword evidence="2" id="KW-0472">Membrane</keyword>
<dbReference type="Proteomes" id="UP000251891">
    <property type="component" value="Unassembled WGS sequence"/>
</dbReference>
<dbReference type="EMBL" id="QLYX01000008">
    <property type="protein sequence ID" value="RAY13623.1"/>
    <property type="molecule type" value="Genomic_DNA"/>
</dbReference>
<feature type="transmembrane region" description="Helical" evidence="2">
    <location>
        <begin position="136"/>
        <end position="160"/>
    </location>
</feature>
<keyword evidence="4" id="KW-1185">Reference proteome</keyword>
<sequence length="444" mass="48253">MRPFTPRRPQAERSRGPLWLWPAIGSLVALGCGLLTVRVSLFPSHPLAWLRWPGDTNAAKSLLEALASSVITVTGLAFSLTVVTLQLASQQFSPRLLREFTRDRVIKAVLCVLVSTFVYTITVLRYLEAGRPVPDLALFIASLLGLAELAAVLALITHVARLLRVDTMMRMVHDETAHAIRTLRPAYDDPPSRPADGTRSGGRSVPAGSSGFVRIIDVGPLLRAARTTDALIGVGVHPGDHVVRGTPVASVWSRADRPLDLPAIEAAVQESIRLGYERAAEQDIAYGFRQLTDIAVKALSPGINDPVTAAHSIGHTADLLVRLTGRWLGGAVYEDGAGRVELPDRGLAYYLELACGQVRRYGRREPTVLIALLRMLRDVAVAARDDEQRAQIARQTDLVVAEVPSSLGSHDTEQVGDMAERVRQALHGEVRRAYRDPDGGTRSL</sequence>
<dbReference type="AlphaFoldDB" id="A0A365H5V9"/>
<organism evidence="3 4">
    <name type="scientific">Actinomadura craniellae</name>
    <dbReference type="NCBI Taxonomy" id="2231787"/>
    <lineage>
        <taxon>Bacteria</taxon>
        <taxon>Bacillati</taxon>
        <taxon>Actinomycetota</taxon>
        <taxon>Actinomycetes</taxon>
        <taxon>Streptosporangiales</taxon>
        <taxon>Thermomonosporaceae</taxon>
        <taxon>Actinomadura</taxon>
    </lineage>
</organism>
<gene>
    <name evidence="3" type="ORF">DPM19_18270</name>
</gene>
<feature type="transmembrane region" description="Helical" evidence="2">
    <location>
        <begin position="20"/>
        <end position="42"/>
    </location>
</feature>
<evidence type="ECO:0000313" key="3">
    <source>
        <dbReference type="EMBL" id="RAY13623.1"/>
    </source>
</evidence>
<evidence type="ECO:0000313" key="4">
    <source>
        <dbReference type="Proteomes" id="UP000251891"/>
    </source>
</evidence>
<protein>
    <submittedName>
        <fullName evidence="3">DUF2254 domain-containing protein</fullName>
    </submittedName>
</protein>
<keyword evidence="2" id="KW-0812">Transmembrane</keyword>
<comment type="caution">
    <text evidence="3">The sequence shown here is derived from an EMBL/GenBank/DDBJ whole genome shotgun (WGS) entry which is preliminary data.</text>
</comment>
<dbReference type="Pfam" id="PF10011">
    <property type="entry name" value="DUF2254"/>
    <property type="match status" value="1"/>
</dbReference>
<reference evidence="3 4" key="1">
    <citation type="submission" date="2018-06" db="EMBL/GenBank/DDBJ databases">
        <title>Actinomadura craniellae sp. nov. isolated from marine sponge Craniella sp.</title>
        <authorList>
            <person name="Li L."/>
            <person name="Xu Q.H."/>
            <person name="Lin H.W."/>
            <person name="Lu Y.H."/>
        </authorList>
    </citation>
    <scope>NUCLEOTIDE SEQUENCE [LARGE SCALE GENOMIC DNA]</scope>
    <source>
        <strain evidence="3 4">LHW63021</strain>
    </source>
</reference>
<dbReference type="InterPro" id="IPR018723">
    <property type="entry name" value="DUF2254_membrane"/>
</dbReference>
<evidence type="ECO:0000256" key="2">
    <source>
        <dbReference type="SAM" id="Phobius"/>
    </source>
</evidence>
<feature type="transmembrane region" description="Helical" evidence="2">
    <location>
        <begin position="62"/>
        <end position="85"/>
    </location>
</feature>
<proteinExistence type="predicted"/>
<feature type="transmembrane region" description="Helical" evidence="2">
    <location>
        <begin position="105"/>
        <end position="124"/>
    </location>
</feature>
<keyword evidence="2" id="KW-1133">Transmembrane helix</keyword>
<evidence type="ECO:0000256" key="1">
    <source>
        <dbReference type="SAM" id="MobiDB-lite"/>
    </source>
</evidence>
<accession>A0A365H5V9</accession>
<dbReference type="PROSITE" id="PS51257">
    <property type="entry name" value="PROKAR_LIPOPROTEIN"/>
    <property type="match status" value="1"/>
</dbReference>